<dbReference type="InterPro" id="IPR036188">
    <property type="entry name" value="FAD/NAD-bd_sf"/>
</dbReference>
<evidence type="ECO:0000256" key="1">
    <source>
        <dbReference type="ARBA" id="ARBA00022630"/>
    </source>
</evidence>
<name>A0A1A9WUU6_9MUSC</name>
<organism evidence="6 7">
    <name type="scientific">Glossina brevipalpis</name>
    <dbReference type="NCBI Taxonomy" id="37001"/>
    <lineage>
        <taxon>Eukaryota</taxon>
        <taxon>Metazoa</taxon>
        <taxon>Ecdysozoa</taxon>
        <taxon>Arthropoda</taxon>
        <taxon>Hexapoda</taxon>
        <taxon>Insecta</taxon>
        <taxon>Pterygota</taxon>
        <taxon>Neoptera</taxon>
        <taxon>Endopterygota</taxon>
        <taxon>Diptera</taxon>
        <taxon>Brachycera</taxon>
        <taxon>Muscomorpha</taxon>
        <taxon>Hippoboscoidea</taxon>
        <taxon>Glossinidae</taxon>
        <taxon>Glossina</taxon>
    </lineage>
</organism>
<evidence type="ECO:0000313" key="7">
    <source>
        <dbReference type="Proteomes" id="UP000091820"/>
    </source>
</evidence>
<dbReference type="InterPro" id="IPR023753">
    <property type="entry name" value="FAD/NAD-binding_dom"/>
</dbReference>
<feature type="compositionally biased region" description="Low complexity" evidence="4">
    <location>
        <begin position="90"/>
        <end position="104"/>
    </location>
</feature>
<keyword evidence="3" id="KW-0560">Oxidoreductase</keyword>
<dbReference type="PANTHER" id="PTHR43557:SF4">
    <property type="entry name" value="APOPTOSIS-INDUCING FACTOR 1, MITOCHONDRIAL"/>
    <property type="match status" value="1"/>
</dbReference>
<dbReference type="AlphaFoldDB" id="A0A1A9WUU6"/>
<evidence type="ECO:0000256" key="2">
    <source>
        <dbReference type="ARBA" id="ARBA00022827"/>
    </source>
</evidence>
<feature type="compositionally biased region" description="Basic and acidic residues" evidence="4">
    <location>
        <begin position="153"/>
        <end position="169"/>
    </location>
</feature>
<keyword evidence="2" id="KW-0274">FAD</keyword>
<proteinExistence type="predicted"/>
<feature type="region of interest" description="Disordered" evidence="4">
    <location>
        <begin position="153"/>
        <end position="216"/>
    </location>
</feature>
<dbReference type="Pfam" id="PF07992">
    <property type="entry name" value="Pyr_redox_2"/>
    <property type="match status" value="1"/>
</dbReference>
<accession>A0A1A9WUU6</accession>
<sequence length="506" mass="55217">MNSLKAFNVQLCSHAYILASKQVRTLPSSMLTPAQSAQKREAHNSLFQMVKKRTIEARTKTQTNNFPNSKPVFKNEPCGSNLVSSESNPSCTTSKSLSTSTKASPLLRADSSNKLDTSRKSGFASKPSYNADILKAPNCIGVKKSGLAAKAGDDSEYCRRPLPQDRSPDRPIVPIGGSGYSGCRPPKGQDPCEKSLTSETFGDGASKGGSSGGSADGGMGGMENCWKILAGVVAALGLGGLTWWLLGRRPTSEVTKEEPTTLVRSSDLPSHVPYLLIGGGTAAFSAFRAIKSNDAKAKVLMITDEYRKPYMRPPLSKELWYSAGTSELTKDYRFKQWTGTERSLFFEPEEFFISPMKLMSNPNGGIAVAHGFTVKKLDPSNKKVTLTDGYEIFYDECLIATGCSPKNLPLFLDAPPPIKEKVMLYRTPDDFEKLKRYVDARRTVTIIGNGFIGSELACSLANYRKSTGSRIFQIFPESGNMSKVLPDYLSKWTMQKVESQAQGTLF</sequence>
<keyword evidence="1" id="KW-0285">Flavoprotein</keyword>
<dbReference type="VEuPathDB" id="VectorBase:GBRI033256"/>
<dbReference type="GO" id="GO:0033108">
    <property type="term" value="P:mitochondrial respiratory chain complex assembly"/>
    <property type="evidence" value="ECO:0007669"/>
    <property type="project" value="TreeGrafter"/>
</dbReference>
<dbReference type="PRINTS" id="PR00368">
    <property type="entry name" value="FADPNR"/>
</dbReference>
<dbReference type="PANTHER" id="PTHR43557">
    <property type="entry name" value="APOPTOSIS-INDUCING FACTOR 1"/>
    <property type="match status" value="1"/>
</dbReference>
<feature type="region of interest" description="Disordered" evidence="4">
    <location>
        <begin position="60"/>
        <end position="127"/>
    </location>
</feature>
<dbReference type="Gene3D" id="3.50.50.60">
    <property type="entry name" value="FAD/NAD(P)-binding domain"/>
    <property type="match status" value="2"/>
</dbReference>
<dbReference type="GO" id="GO:0071949">
    <property type="term" value="F:FAD binding"/>
    <property type="evidence" value="ECO:0007669"/>
    <property type="project" value="TreeGrafter"/>
</dbReference>
<feature type="domain" description="FAD/NAD(P)-binding" evidence="5">
    <location>
        <begin position="275"/>
        <end position="465"/>
    </location>
</feature>
<dbReference type="STRING" id="37001.A0A1A9WUU6"/>
<dbReference type="SUPFAM" id="SSF51905">
    <property type="entry name" value="FAD/NAD(P)-binding domain"/>
    <property type="match status" value="1"/>
</dbReference>
<evidence type="ECO:0000259" key="5">
    <source>
        <dbReference type="Pfam" id="PF07992"/>
    </source>
</evidence>
<keyword evidence="7" id="KW-1185">Reference proteome</keyword>
<dbReference type="EnsemblMetazoa" id="GBRI033256-RA">
    <property type="protein sequence ID" value="GBRI033256-PA"/>
    <property type="gene ID" value="GBRI033256"/>
</dbReference>
<evidence type="ECO:0000313" key="6">
    <source>
        <dbReference type="EnsemblMetazoa" id="GBRI033256-PA"/>
    </source>
</evidence>
<evidence type="ECO:0000256" key="3">
    <source>
        <dbReference type="ARBA" id="ARBA00023002"/>
    </source>
</evidence>
<evidence type="ECO:0000256" key="4">
    <source>
        <dbReference type="SAM" id="MobiDB-lite"/>
    </source>
</evidence>
<dbReference type="GO" id="GO:0006915">
    <property type="term" value="P:apoptotic process"/>
    <property type="evidence" value="ECO:0007669"/>
    <property type="project" value="TreeGrafter"/>
</dbReference>
<dbReference type="GO" id="GO:0005739">
    <property type="term" value="C:mitochondrion"/>
    <property type="evidence" value="ECO:0007669"/>
    <property type="project" value="TreeGrafter"/>
</dbReference>
<dbReference type="GO" id="GO:0016174">
    <property type="term" value="F:NAD(P)H oxidase H2O2-forming activity"/>
    <property type="evidence" value="ECO:0007669"/>
    <property type="project" value="TreeGrafter"/>
</dbReference>
<feature type="compositionally biased region" description="Gly residues" evidence="4">
    <location>
        <begin position="205"/>
        <end position="216"/>
    </location>
</feature>
<reference evidence="7" key="1">
    <citation type="submission" date="2014-03" db="EMBL/GenBank/DDBJ databases">
        <authorList>
            <person name="Aksoy S."/>
            <person name="Warren W."/>
            <person name="Wilson R.K."/>
        </authorList>
    </citation>
    <scope>NUCLEOTIDE SEQUENCE [LARGE SCALE GENOMIC DNA]</scope>
    <source>
        <strain evidence="7">IAEA</strain>
    </source>
</reference>
<dbReference type="InterPro" id="IPR050446">
    <property type="entry name" value="FAD-oxidoreductase/Apoptosis"/>
</dbReference>
<protein>
    <recommendedName>
        <fullName evidence="5">FAD/NAD(P)-binding domain-containing protein</fullName>
    </recommendedName>
</protein>
<reference evidence="6" key="2">
    <citation type="submission" date="2020-05" db="UniProtKB">
        <authorList>
            <consortium name="EnsemblMetazoa"/>
        </authorList>
    </citation>
    <scope>IDENTIFICATION</scope>
    <source>
        <strain evidence="6">IAEA</strain>
    </source>
</reference>
<dbReference type="Proteomes" id="UP000091820">
    <property type="component" value="Unassembled WGS sequence"/>
</dbReference>